<organism evidence="2 4">
    <name type="scientific">Enterococcus silesiacus</name>
    <dbReference type="NCBI Taxonomy" id="332949"/>
    <lineage>
        <taxon>Bacteria</taxon>
        <taxon>Bacillati</taxon>
        <taxon>Bacillota</taxon>
        <taxon>Bacilli</taxon>
        <taxon>Lactobacillales</taxon>
        <taxon>Enterococcaceae</taxon>
        <taxon>Enterococcus</taxon>
    </lineage>
</organism>
<keyword evidence="3" id="KW-1185">Reference proteome</keyword>
<dbReference type="Proteomes" id="UP000183039">
    <property type="component" value="Unassembled WGS sequence"/>
</dbReference>
<dbReference type="EMBL" id="CP013614">
    <property type="protein sequence ID" value="ALR99972.1"/>
    <property type="molecule type" value="Genomic_DNA"/>
</dbReference>
<reference evidence="1 3" key="2">
    <citation type="submission" date="2015-12" db="EMBL/GenBank/DDBJ databases">
        <authorList>
            <person name="Lauer A."/>
            <person name="Humrighouse B."/>
            <person name="Loparev V."/>
            <person name="Shewmaker P.L."/>
            <person name="Whitney A.M."/>
            <person name="McLaughlin R.W."/>
        </authorList>
    </citation>
    <scope>NUCLEOTIDE SEQUENCE [LARGE SCALE GENOMIC DNA]</scope>
    <source>
        <strain evidence="1 3">LMG 23085</strain>
    </source>
</reference>
<reference evidence="2 4" key="1">
    <citation type="submission" date="2014-12" db="EMBL/GenBank/DDBJ databases">
        <title>Draft genome sequences of 29 type strains of Enterococci.</title>
        <authorList>
            <person name="Zhong Z."/>
            <person name="Sun Z."/>
            <person name="Liu W."/>
            <person name="Zhang W."/>
            <person name="Zhang H."/>
        </authorList>
    </citation>
    <scope>NUCLEOTIDE SEQUENCE [LARGE SCALE GENOMIC DNA]</scope>
    <source>
        <strain evidence="2 4">DSM 22801</strain>
    </source>
</reference>
<evidence type="ECO:0000313" key="2">
    <source>
        <dbReference type="EMBL" id="OJG92719.1"/>
    </source>
</evidence>
<evidence type="ECO:0000313" key="1">
    <source>
        <dbReference type="EMBL" id="ALR99972.1"/>
    </source>
</evidence>
<protein>
    <submittedName>
        <fullName evidence="2">Uncharacterized protein</fullName>
    </submittedName>
</protein>
<dbReference type="RefSeq" id="WP_071876718.1">
    <property type="nucleotide sequence ID" value="NZ_JXLC01000004.1"/>
</dbReference>
<evidence type="ECO:0000313" key="3">
    <source>
        <dbReference type="Proteomes" id="UP000065511"/>
    </source>
</evidence>
<dbReference type="Proteomes" id="UP000065511">
    <property type="component" value="Chromosome"/>
</dbReference>
<dbReference type="KEGG" id="ess:ATZ33_00815"/>
<dbReference type="AlphaFoldDB" id="A0A0S3K6Z1"/>
<evidence type="ECO:0000313" key="4">
    <source>
        <dbReference type="Proteomes" id="UP000183039"/>
    </source>
</evidence>
<dbReference type="EMBL" id="JXLC01000004">
    <property type="protein sequence ID" value="OJG92719.1"/>
    <property type="molecule type" value="Genomic_DNA"/>
</dbReference>
<accession>A0A0S3K6Z1</accession>
<sequence>MENAEVKNIDYRSRVYKNIINEIELKRECREFLECKSIDFDKEEFESIDTIFNLTNFLLLDKKVSLTDFNNIFFNNLTYTCSNVFFDKLQNDISDREIEKGFKRIIENINKECVIVDQYDQMKKNGFNLLDYVTPMKSNEIVFPVLSYDTEYLKLFCVVQFYKNNKREYRMCSVILNRLNREITFYINGTIGAFELKNYSKEIISGPKSFFPIVKRIISSMLGVTFIDRKSHYVEERKKIFQFCKNLNQEIIKDYSNELEDMTKSVIERQIGKISKELKILNNEIKMDKVAKKNIYDKIFNTYLGEYITKGFNEKDLKCKAIEYNLACYPTKISFTGQELAKGKAAARNKKVPLAFENVFYSLNTDLDSSEQLEEVTLAWFDTDFFENSKDLDVSQTTISINKKCFLVTMKNTVNKNRRMTDYVEKTIRNVL</sequence>
<proteinExistence type="predicted"/>
<name>A0A0S3K6Z1_9ENTE</name>
<gene>
    <name evidence="1" type="ORF">ATZ33_00815</name>
    <name evidence="2" type="ORF">RV15_GL002664</name>
</gene>